<evidence type="ECO:0000256" key="5">
    <source>
        <dbReference type="ARBA" id="ARBA00023054"/>
    </source>
</evidence>
<keyword evidence="4" id="KW-0333">Golgi apparatus</keyword>
<dbReference type="GO" id="GO:0000139">
    <property type="term" value="C:Golgi membrane"/>
    <property type="evidence" value="ECO:0007669"/>
    <property type="project" value="UniProtKB-SubCell"/>
</dbReference>
<accession>A0AAW0JUD4</accession>
<evidence type="ECO:0000313" key="8">
    <source>
        <dbReference type="EMBL" id="KAK7829975.1"/>
    </source>
</evidence>
<comment type="subcellular location">
    <subcellularLocation>
        <location evidence="1">Golgi apparatus membrane</location>
    </subcellularLocation>
</comment>
<keyword evidence="5" id="KW-0175">Coiled coil</keyword>
<dbReference type="Proteomes" id="UP001488838">
    <property type="component" value="Unassembled WGS sequence"/>
</dbReference>
<dbReference type="EMBL" id="JBBHLL010000019">
    <property type="protein sequence ID" value="KAK7829975.1"/>
    <property type="molecule type" value="Genomic_DNA"/>
</dbReference>
<organism evidence="8 9">
    <name type="scientific">Myodes glareolus</name>
    <name type="common">Bank vole</name>
    <name type="synonym">Clethrionomys glareolus</name>
    <dbReference type="NCBI Taxonomy" id="447135"/>
    <lineage>
        <taxon>Eukaryota</taxon>
        <taxon>Metazoa</taxon>
        <taxon>Chordata</taxon>
        <taxon>Craniata</taxon>
        <taxon>Vertebrata</taxon>
        <taxon>Euteleostomi</taxon>
        <taxon>Mammalia</taxon>
        <taxon>Eutheria</taxon>
        <taxon>Euarchontoglires</taxon>
        <taxon>Glires</taxon>
        <taxon>Rodentia</taxon>
        <taxon>Myomorpha</taxon>
        <taxon>Muroidea</taxon>
        <taxon>Cricetidae</taxon>
        <taxon>Arvicolinae</taxon>
        <taxon>Myodes</taxon>
    </lineage>
</organism>
<evidence type="ECO:0000256" key="2">
    <source>
        <dbReference type="ARBA" id="ARBA00022692"/>
    </source>
</evidence>
<feature type="region of interest" description="Disordered" evidence="7">
    <location>
        <begin position="1"/>
        <end position="50"/>
    </location>
</feature>
<name>A0AAW0JUD4_MYOGA</name>
<sequence length="446" mass="49839">MGSTKEVMRQKESEEKQDVSTEQRREQSTFPELQGWGEDASEENTRPDLRLQKTRIANPSLLKGTKNLLGLGCDLEDALSAEWEGAVEHQPWVAAVDAVITTPVIMKPLGGYQVNKGREASSPRDFDFTPFSLNLLALSNCEGVYEDTKDPKFPERSQSNQAPFQGWVLEELESSSSIHFNRRRHVSNVQIGSQGANRQPEDIQTPWFHEDIKRGRMWHSDASTADWQENPLGQEQELPLENTLAILDLSMNIKRMGHSPRSKVKVADLIPSATAEGWQVLRSRRVALEALQSEKSPIMQNHNEGGSLQNHALPTLQERLHEADATLKKAGELQTDADGTSEFGRAVTLAEIKDSREKKKVGGLQQQVKLHRSSVASSKQELINCKQKAMRILPSKEKLITGSKEGSSFEGLDSSTAGSMELEELRCEEMQKKKTQKRVGHLSAEI</sequence>
<dbReference type="AlphaFoldDB" id="A0AAW0JUD4"/>
<proteinExistence type="predicted"/>
<dbReference type="InterPro" id="IPR019177">
    <property type="entry name" value="Golgin_subfamily_A_member_5"/>
</dbReference>
<keyword evidence="3" id="KW-1133">Transmembrane helix</keyword>
<dbReference type="GO" id="GO:0007030">
    <property type="term" value="P:Golgi organization"/>
    <property type="evidence" value="ECO:0007669"/>
    <property type="project" value="InterPro"/>
</dbReference>
<evidence type="ECO:0000256" key="7">
    <source>
        <dbReference type="SAM" id="MobiDB-lite"/>
    </source>
</evidence>
<dbReference type="Pfam" id="PF09787">
    <property type="entry name" value="Golgin_A5"/>
    <property type="match status" value="1"/>
</dbReference>
<evidence type="ECO:0000256" key="6">
    <source>
        <dbReference type="ARBA" id="ARBA00023136"/>
    </source>
</evidence>
<keyword evidence="2" id="KW-0812">Transmembrane</keyword>
<protein>
    <submittedName>
        <fullName evidence="8">Uncharacterized protein</fullName>
    </submittedName>
</protein>
<keyword evidence="9" id="KW-1185">Reference proteome</keyword>
<gene>
    <name evidence="8" type="ORF">U0070_003430</name>
</gene>
<evidence type="ECO:0000256" key="1">
    <source>
        <dbReference type="ARBA" id="ARBA00004394"/>
    </source>
</evidence>
<feature type="compositionally biased region" description="Basic and acidic residues" evidence="7">
    <location>
        <begin position="1"/>
        <end position="27"/>
    </location>
</feature>
<evidence type="ECO:0000256" key="3">
    <source>
        <dbReference type="ARBA" id="ARBA00022989"/>
    </source>
</evidence>
<comment type="caution">
    <text evidence="8">The sequence shown here is derived from an EMBL/GenBank/DDBJ whole genome shotgun (WGS) entry which is preliminary data.</text>
</comment>
<keyword evidence="6" id="KW-0472">Membrane</keyword>
<reference evidence="8 9" key="1">
    <citation type="journal article" date="2023" name="bioRxiv">
        <title>Conserved and derived expression patterns and positive selection on dental genes reveal complex evolutionary context of ever-growing rodent molars.</title>
        <authorList>
            <person name="Calamari Z.T."/>
            <person name="Song A."/>
            <person name="Cohen E."/>
            <person name="Akter M."/>
            <person name="Roy R.D."/>
            <person name="Hallikas O."/>
            <person name="Christensen M.M."/>
            <person name="Li P."/>
            <person name="Marangoni P."/>
            <person name="Jernvall J."/>
            <person name="Klein O.D."/>
        </authorList>
    </citation>
    <scope>NUCLEOTIDE SEQUENCE [LARGE SCALE GENOMIC DNA]</scope>
    <source>
        <strain evidence="8">V071</strain>
    </source>
</reference>
<evidence type="ECO:0000256" key="4">
    <source>
        <dbReference type="ARBA" id="ARBA00023034"/>
    </source>
</evidence>
<evidence type="ECO:0000313" key="9">
    <source>
        <dbReference type="Proteomes" id="UP001488838"/>
    </source>
</evidence>